<dbReference type="AlphaFoldDB" id="D8LC32"/>
<dbReference type="Pfam" id="PF13422">
    <property type="entry name" value="DUF4110"/>
    <property type="match status" value="1"/>
</dbReference>
<gene>
    <name evidence="3" type="ORF">Esi_0010_0143</name>
</gene>
<evidence type="ECO:0000313" key="4">
    <source>
        <dbReference type="Proteomes" id="UP000002630"/>
    </source>
</evidence>
<feature type="region of interest" description="Disordered" evidence="1">
    <location>
        <begin position="581"/>
        <end position="671"/>
    </location>
</feature>
<evidence type="ECO:0000313" key="3">
    <source>
        <dbReference type="EMBL" id="CBN79215.1"/>
    </source>
</evidence>
<feature type="compositionally biased region" description="Polar residues" evidence="1">
    <location>
        <begin position="455"/>
        <end position="468"/>
    </location>
</feature>
<feature type="compositionally biased region" description="Basic and acidic residues" evidence="1">
    <location>
        <begin position="471"/>
        <end position="482"/>
    </location>
</feature>
<proteinExistence type="predicted"/>
<feature type="compositionally biased region" description="Basic and acidic residues" evidence="1">
    <location>
        <begin position="761"/>
        <end position="770"/>
    </location>
</feature>
<dbReference type="Proteomes" id="UP000002630">
    <property type="component" value="Linkage Group LG08"/>
</dbReference>
<dbReference type="InterPro" id="IPR015915">
    <property type="entry name" value="Kelch-typ_b-propeller"/>
</dbReference>
<dbReference type="PANTHER" id="PTHR46063:SF1">
    <property type="entry name" value="KELCH DOMAIN-CONTAINING PROTEIN 4"/>
    <property type="match status" value="1"/>
</dbReference>
<feature type="compositionally biased region" description="Basic and acidic residues" evidence="1">
    <location>
        <begin position="427"/>
        <end position="450"/>
    </location>
</feature>
<accession>D8LC32</accession>
<dbReference type="InterPro" id="IPR052588">
    <property type="entry name" value="Kelch_domain_protein"/>
</dbReference>
<name>D8LC32_ECTSI</name>
<protein>
    <recommendedName>
        <fullName evidence="2">DUF4110 domain-containing protein</fullName>
    </recommendedName>
</protein>
<sequence>MFRFRKGQSYCRKLQDAREAGEDDIEAILADILQKEAKQTAVTVTVCDGPPSPRANFTVTSLPSGDMILFGGECFDGQDTKCFKDLFRWNVEKNEWRQIESPNTPPPRCSHQAAYFRDHLYVFGGEFATTDQFRHYKDFWRLNVKTNAWEQLETSGKSPSVRSGHRMVVWRNQLVLFGGFHEASRVTSWFNDLYIMGFQDLKWRRIEFPATATIPAPRSGHQMAVYAPGEQIFLYGGYSKEKEPGQKKEGKTHNDMWVLNMKPAVSGGNPTWDRIGKKGAPPSIRSGAAMTVHKNRALLFGGVLDHEGPQHALRSVFYNDLFAFDMERRRWYHLALKKAGKKKVKEKGKGKHGTAGSEQIQAQNDDHQEEEEEDYIDSDDEREDGEKAPHENAFVYIDESGKLVYVEPEEEEDGEGDAKGTGVAASLEEKESGLEEEKEETKDEKGHAVAEEAPSATTASDTCSSQQAHGGLEEKQDDKVRGDGVAPSPAVDAADIHVQLQVQSGSTADSVPDAGKDEGGDAEEASPCPLPRINPCLTVRGNTLYVYGGLLEVGDREFTLDDCWSLELNTRVAWKRVQEGTMDEQMWKGEEDESEMGSEWGEEESDSDYSDDDDDDGGEEDRVKPVSAGMSCMTLDGGDAVENDGAAKKTAKTEKAKKSKGGKRGKHGGVREEIRQLQELLDVDDPNRTPQAGEVMRDFFDRTKLFWTTEIVRRRDESEVPLEAMTEKGLRRDAFALAGERYAELEPSLARLNALEAEQRGLEAREAEKRREKKASGPRSSRR</sequence>
<feature type="domain" description="DUF4110" evidence="2">
    <location>
        <begin position="682"/>
        <end position="775"/>
    </location>
</feature>
<dbReference type="STRING" id="2880.D8LC32"/>
<feature type="compositionally biased region" description="Basic and acidic residues" evidence="1">
    <location>
        <begin position="645"/>
        <end position="656"/>
    </location>
</feature>
<feature type="compositionally biased region" description="Basic residues" evidence="1">
    <location>
        <begin position="657"/>
        <end position="668"/>
    </location>
</feature>
<reference evidence="3 4" key="1">
    <citation type="journal article" date="2010" name="Nature">
        <title>The Ectocarpus genome and the independent evolution of multicellularity in brown algae.</title>
        <authorList>
            <person name="Cock J.M."/>
            <person name="Sterck L."/>
            <person name="Rouze P."/>
            <person name="Scornet D."/>
            <person name="Allen A.E."/>
            <person name="Amoutzias G."/>
            <person name="Anthouard V."/>
            <person name="Artiguenave F."/>
            <person name="Aury J.M."/>
            <person name="Badger J.H."/>
            <person name="Beszteri B."/>
            <person name="Billiau K."/>
            <person name="Bonnet E."/>
            <person name="Bothwell J.H."/>
            <person name="Bowler C."/>
            <person name="Boyen C."/>
            <person name="Brownlee C."/>
            <person name="Carrano C.J."/>
            <person name="Charrier B."/>
            <person name="Cho G.Y."/>
            <person name="Coelho S.M."/>
            <person name="Collen J."/>
            <person name="Corre E."/>
            <person name="Da Silva C."/>
            <person name="Delage L."/>
            <person name="Delaroque N."/>
            <person name="Dittami S.M."/>
            <person name="Doulbeau S."/>
            <person name="Elias M."/>
            <person name="Farnham G."/>
            <person name="Gachon C.M."/>
            <person name="Gschloessl B."/>
            <person name="Heesch S."/>
            <person name="Jabbari K."/>
            <person name="Jubin C."/>
            <person name="Kawai H."/>
            <person name="Kimura K."/>
            <person name="Kloareg B."/>
            <person name="Kupper F.C."/>
            <person name="Lang D."/>
            <person name="Le Bail A."/>
            <person name="Leblanc C."/>
            <person name="Lerouge P."/>
            <person name="Lohr M."/>
            <person name="Lopez P.J."/>
            <person name="Martens C."/>
            <person name="Maumus F."/>
            <person name="Michel G."/>
            <person name="Miranda-Saavedra D."/>
            <person name="Morales J."/>
            <person name="Moreau H."/>
            <person name="Motomura T."/>
            <person name="Nagasato C."/>
            <person name="Napoli C.A."/>
            <person name="Nelson D.R."/>
            <person name="Nyvall-Collen P."/>
            <person name="Peters A.F."/>
            <person name="Pommier C."/>
            <person name="Potin P."/>
            <person name="Poulain J."/>
            <person name="Quesneville H."/>
            <person name="Read B."/>
            <person name="Rensing S.A."/>
            <person name="Ritter A."/>
            <person name="Rousvoal S."/>
            <person name="Samanta M."/>
            <person name="Samson G."/>
            <person name="Schroeder D.C."/>
            <person name="Segurens B."/>
            <person name="Strittmatter M."/>
            <person name="Tonon T."/>
            <person name="Tregear J.W."/>
            <person name="Valentin K."/>
            <person name="von Dassow P."/>
            <person name="Yamagishi T."/>
            <person name="Van de Peer Y."/>
            <person name="Wincker P."/>
        </authorList>
    </citation>
    <scope>NUCLEOTIDE SEQUENCE [LARGE SCALE GENOMIC DNA]</scope>
    <source>
        <strain evidence="4">Ec32 / CCAP1310/4</strain>
    </source>
</reference>
<evidence type="ECO:0000256" key="1">
    <source>
        <dbReference type="SAM" id="MobiDB-lite"/>
    </source>
</evidence>
<dbReference type="PANTHER" id="PTHR46063">
    <property type="entry name" value="KELCH DOMAIN-CONTAINING PROTEIN"/>
    <property type="match status" value="1"/>
</dbReference>
<feature type="region of interest" description="Disordered" evidence="1">
    <location>
        <begin position="342"/>
        <end position="532"/>
    </location>
</feature>
<organism evidence="3 4">
    <name type="scientific">Ectocarpus siliculosus</name>
    <name type="common">Brown alga</name>
    <name type="synonym">Conferva siliculosa</name>
    <dbReference type="NCBI Taxonomy" id="2880"/>
    <lineage>
        <taxon>Eukaryota</taxon>
        <taxon>Sar</taxon>
        <taxon>Stramenopiles</taxon>
        <taxon>Ochrophyta</taxon>
        <taxon>PX clade</taxon>
        <taxon>Phaeophyceae</taxon>
        <taxon>Ectocarpales</taxon>
        <taxon>Ectocarpaceae</taxon>
        <taxon>Ectocarpus</taxon>
    </lineage>
</organism>
<dbReference type="OMA" id="PSPRVGC"/>
<keyword evidence="4" id="KW-1185">Reference proteome</keyword>
<dbReference type="EMBL" id="FN649733">
    <property type="protein sequence ID" value="CBN79215.1"/>
    <property type="molecule type" value="Genomic_DNA"/>
</dbReference>
<dbReference type="InterPro" id="IPR025183">
    <property type="entry name" value="DUF4110"/>
</dbReference>
<feature type="region of interest" description="Disordered" evidence="1">
    <location>
        <begin position="761"/>
        <end position="783"/>
    </location>
</feature>
<feature type="compositionally biased region" description="Polar residues" evidence="1">
    <location>
        <begin position="500"/>
        <end position="509"/>
    </location>
</feature>
<dbReference type="FunCoup" id="D8LC32">
    <property type="interactions" value="72"/>
</dbReference>
<dbReference type="eggNOG" id="KOG1230">
    <property type="taxonomic scope" value="Eukaryota"/>
</dbReference>
<feature type="compositionally biased region" description="Basic residues" evidence="1">
    <location>
        <begin position="342"/>
        <end position="352"/>
    </location>
</feature>
<feature type="compositionally biased region" description="Acidic residues" evidence="1">
    <location>
        <begin position="590"/>
        <end position="619"/>
    </location>
</feature>
<dbReference type="InParanoid" id="D8LC32"/>
<dbReference type="Pfam" id="PF24681">
    <property type="entry name" value="Kelch_KLHDC2_KLHL20_DRC7"/>
    <property type="match status" value="1"/>
</dbReference>
<feature type="compositionally biased region" description="Acidic residues" evidence="1">
    <location>
        <begin position="367"/>
        <end position="383"/>
    </location>
</feature>
<dbReference type="OrthoDB" id="4447at2759"/>
<dbReference type="Gene3D" id="2.120.10.80">
    <property type="entry name" value="Kelch-type beta propeller"/>
    <property type="match status" value="1"/>
</dbReference>
<dbReference type="SUPFAM" id="SSF117281">
    <property type="entry name" value="Kelch motif"/>
    <property type="match status" value="1"/>
</dbReference>
<dbReference type="EMBL" id="FN647683">
    <property type="protein sequence ID" value="CBN79215.1"/>
    <property type="molecule type" value="Genomic_DNA"/>
</dbReference>
<evidence type="ECO:0000259" key="2">
    <source>
        <dbReference type="Pfam" id="PF13422"/>
    </source>
</evidence>